<evidence type="ECO:0000313" key="1">
    <source>
        <dbReference type="EMBL" id="PIR74830.1"/>
    </source>
</evidence>
<sequence length="149" mass="15656">MGEKINNLKARVTIDRVEAGGKVPIAEGDVALPLAIQGYKGCVAKAGEMRFAQSANIEDSSLGSQGLVQGFAEVFSPKANDGKGGFVRVSMEDAPANARVVWVAEGESGKSLDEMAPSAKRIAPGYVLTYKNEDLAVQLVADAIEKMEA</sequence>
<organism evidence="1 2">
    <name type="scientific">Candidatus Magasanikbacteria bacterium CG10_big_fil_rev_8_21_14_0_10_47_10</name>
    <dbReference type="NCBI Taxonomy" id="1974652"/>
    <lineage>
        <taxon>Bacteria</taxon>
        <taxon>Candidatus Magasanikiibacteriota</taxon>
    </lineage>
</organism>
<dbReference type="AlphaFoldDB" id="A0A2H0TRM8"/>
<dbReference type="EMBL" id="PFCB01000003">
    <property type="protein sequence ID" value="PIR74830.1"/>
    <property type="molecule type" value="Genomic_DNA"/>
</dbReference>
<name>A0A2H0TRM8_9BACT</name>
<proteinExistence type="predicted"/>
<reference evidence="2" key="1">
    <citation type="submission" date="2017-09" db="EMBL/GenBank/DDBJ databases">
        <title>Depth-based differentiation of microbial function through sediment-hosted aquifers and enrichment of novel symbionts in the deep terrestrial subsurface.</title>
        <authorList>
            <person name="Probst A.J."/>
            <person name="Ladd B."/>
            <person name="Jarett J.K."/>
            <person name="Geller-Mcgrath D.E."/>
            <person name="Sieber C.M.K."/>
            <person name="Emerson J.B."/>
            <person name="Anantharaman K."/>
            <person name="Thomas B.C."/>
            <person name="Malmstrom R."/>
            <person name="Stieglmeier M."/>
            <person name="Klingl A."/>
            <person name="Woyke T."/>
            <person name="Ryan C.M."/>
            <person name="Banfield J.F."/>
        </authorList>
    </citation>
    <scope>NUCLEOTIDE SEQUENCE [LARGE SCALE GENOMIC DNA]</scope>
</reference>
<comment type="caution">
    <text evidence="1">The sequence shown here is derived from an EMBL/GenBank/DDBJ whole genome shotgun (WGS) entry which is preliminary data.</text>
</comment>
<evidence type="ECO:0000313" key="2">
    <source>
        <dbReference type="Proteomes" id="UP000230154"/>
    </source>
</evidence>
<gene>
    <name evidence="1" type="ORF">COU35_00380</name>
</gene>
<accession>A0A2H0TRM8</accession>
<dbReference type="Proteomes" id="UP000230154">
    <property type="component" value="Unassembled WGS sequence"/>
</dbReference>
<protein>
    <submittedName>
        <fullName evidence="1">Uncharacterized protein</fullName>
    </submittedName>
</protein>